<proteinExistence type="predicted"/>
<evidence type="ECO:0000313" key="3">
    <source>
        <dbReference type="Proteomes" id="UP000028701"/>
    </source>
</evidence>
<accession>A0A081CUD3</accession>
<comment type="caution">
    <text evidence="2">The sequence shown here is derived from an EMBL/GenBank/DDBJ whole genome shotgun (WGS) entry which is preliminary data.</text>
</comment>
<feature type="domain" description="AAA+ ATPase" evidence="1">
    <location>
        <begin position="44"/>
        <end position="246"/>
    </location>
</feature>
<sequence>MRDIDWFGAERPKFAANTTSKFRFHRTFGNIPPKNYIVDGFLAKGEVSCFFGEPGATKSTIALDIACHVASGLPWMGRGAGMYCEANATEPAEWLRGDVLYIALERADQVQRRVEAFTDEHNLQEAMRLAIYDGDLDFIGDDSDRLSQIVYDVEQQSWDVEQDTGSDGFNVDLIVIDTLSRTLGSGSDSGGEETAKLARHLQRTLKWTGAHILLVHHTPIGDDSRLRGHGNLLAAFDQTVRVQKLKGGSLATVQKDNDVAENLKPKFAYGIKSRVVQVDERSGREITASVVVPLELDQVKQKLPKIPSASNDNAASASKSEEPVLAALYSIGRPATEAEWREAFDTHKEEGLSGSAHRKRFSVGKPNLEKKGLVSKDEIGLWSVTVTALPSALP</sequence>
<reference evidence="2 3" key="1">
    <citation type="submission" date="2014-08" db="EMBL/GenBank/DDBJ databases">
        <title>Whole genome shotgun sequence of Rhizobium rubi NBRC 13261.</title>
        <authorList>
            <person name="Katano-Makiyama Y."/>
            <person name="Hosoyama A."/>
            <person name="Hashimoto M."/>
            <person name="Hosoyama Y."/>
            <person name="Noguchi M."/>
            <person name="Tsuchikane K."/>
            <person name="Uohara A."/>
            <person name="Ohji S."/>
            <person name="Ichikawa N."/>
            <person name="Kimura A."/>
            <person name="Yamazoe A."/>
            <person name="Fujita N."/>
        </authorList>
    </citation>
    <scope>NUCLEOTIDE SEQUENCE [LARGE SCALE GENOMIC DNA]</scope>
    <source>
        <strain evidence="2 3">NBRC 13261</strain>
    </source>
</reference>
<dbReference type="Pfam" id="PF13481">
    <property type="entry name" value="AAA_25"/>
    <property type="match status" value="1"/>
</dbReference>
<organism evidence="2 3">
    <name type="scientific">Agrobacterium rubi TR3 = NBRC 13261</name>
    <dbReference type="NCBI Taxonomy" id="1368415"/>
    <lineage>
        <taxon>Bacteria</taxon>
        <taxon>Pseudomonadati</taxon>
        <taxon>Pseudomonadota</taxon>
        <taxon>Alphaproteobacteria</taxon>
        <taxon>Hyphomicrobiales</taxon>
        <taxon>Rhizobiaceae</taxon>
        <taxon>Rhizobium/Agrobacterium group</taxon>
        <taxon>Agrobacterium</taxon>
    </lineage>
</organism>
<dbReference type="Proteomes" id="UP000028701">
    <property type="component" value="Unassembled WGS sequence"/>
</dbReference>
<dbReference type="RefSeq" id="WP_045229851.1">
    <property type="nucleotide sequence ID" value="NZ_BBJU01000010.1"/>
</dbReference>
<evidence type="ECO:0000259" key="1">
    <source>
        <dbReference type="SMART" id="SM00382"/>
    </source>
</evidence>
<dbReference type="InterPro" id="IPR003593">
    <property type="entry name" value="AAA+_ATPase"/>
</dbReference>
<evidence type="ECO:0000313" key="2">
    <source>
        <dbReference type="EMBL" id="GAK70279.1"/>
    </source>
</evidence>
<gene>
    <name evidence="2" type="ORF">RRU01S_10_01180</name>
</gene>
<dbReference type="SUPFAM" id="SSF52540">
    <property type="entry name" value="P-loop containing nucleoside triphosphate hydrolases"/>
    <property type="match status" value="1"/>
</dbReference>
<dbReference type="eggNOG" id="COG3598">
    <property type="taxonomic scope" value="Bacteria"/>
</dbReference>
<dbReference type="EMBL" id="BBJU01000010">
    <property type="protein sequence ID" value="GAK70279.1"/>
    <property type="molecule type" value="Genomic_DNA"/>
</dbReference>
<dbReference type="SMART" id="SM00382">
    <property type="entry name" value="AAA"/>
    <property type="match status" value="1"/>
</dbReference>
<protein>
    <recommendedName>
        <fullName evidence="1">AAA+ ATPase domain-containing protein</fullName>
    </recommendedName>
</protein>
<dbReference type="OrthoDB" id="1496333at2"/>
<dbReference type="InterPro" id="IPR027417">
    <property type="entry name" value="P-loop_NTPase"/>
</dbReference>
<name>A0A081CUD3_9HYPH</name>
<dbReference type="AlphaFoldDB" id="A0A081CUD3"/>
<dbReference type="Gene3D" id="3.40.50.300">
    <property type="entry name" value="P-loop containing nucleotide triphosphate hydrolases"/>
    <property type="match status" value="1"/>
</dbReference>